<comment type="similarity">
    <text evidence="2 5">Belongs to the carotenoid/retinoid oxidoreductase family.</text>
</comment>
<evidence type="ECO:0000259" key="6">
    <source>
        <dbReference type="Pfam" id="PF01593"/>
    </source>
</evidence>
<dbReference type="SUPFAM" id="SSF51905">
    <property type="entry name" value="FAD/NAD(P)-binding domain"/>
    <property type="match status" value="1"/>
</dbReference>
<dbReference type="Pfam" id="PF01593">
    <property type="entry name" value="Amino_oxidase"/>
    <property type="match status" value="1"/>
</dbReference>
<dbReference type="PANTHER" id="PTHR43734:SF1">
    <property type="entry name" value="PHYTOENE DESATURASE"/>
    <property type="match status" value="1"/>
</dbReference>
<dbReference type="PRINTS" id="PR00419">
    <property type="entry name" value="ADXRDTASE"/>
</dbReference>
<evidence type="ECO:0000256" key="1">
    <source>
        <dbReference type="ARBA" id="ARBA00004829"/>
    </source>
</evidence>
<accession>A0A101CGS3</accession>
<gene>
    <name evidence="7" type="ORF">AR686_10100</name>
</gene>
<dbReference type="RefSeq" id="WP_059136792.1">
    <property type="nucleotide sequence ID" value="NZ_LMAI01000005.1"/>
</dbReference>
<dbReference type="InterPro" id="IPR014105">
    <property type="entry name" value="Carotenoid/retinoid_OxRdtase"/>
</dbReference>
<dbReference type="NCBIfam" id="TIGR02734">
    <property type="entry name" value="crtI_fam"/>
    <property type="match status" value="1"/>
</dbReference>
<reference evidence="7 8" key="1">
    <citation type="submission" date="2015-10" db="EMBL/GenBank/DDBJ databases">
        <title>Genome sequence of Chryseobacterium greenlandense.</title>
        <authorList>
            <person name="Newman J."/>
            <person name="Fischer K."/>
            <person name="Miller J."/>
        </authorList>
    </citation>
    <scope>NUCLEOTIDE SEQUENCE [LARGE SCALE GENOMIC DNA]</scope>
    <source>
        <strain evidence="7 8">UMB34</strain>
    </source>
</reference>
<dbReference type="PANTHER" id="PTHR43734">
    <property type="entry name" value="PHYTOENE DESATURASE"/>
    <property type="match status" value="1"/>
</dbReference>
<evidence type="ECO:0000256" key="3">
    <source>
        <dbReference type="ARBA" id="ARBA00022746"/>
    </source>
</evidence>
<evidence type="ECO:0000256" key="2">
    <source>
        <dbReference type="ARBA" id="ARBA00006046"/>
    </source>
</evidence>
<evidence type="ECO:0000256" key="4">
    <source>
        <dbReference type="ARBA" id="ARBA00023002"/>
    </source>
</evidence>
<keyword evidence="3 5" id="KW-0125">Carotenoid biosynthesis</keyword>
<evidence type="ECO:0000313" key="7">
    <source>
        <dbReference type="EMBL" id="KUJ55953.1"/>
    </source>
</evidence>
<dbReference type="Gene3D" id="3.50.50.60">
    <property type="entry name" value="FAD/NAD(P)-binding domain"/>
    <property type="match status" value="2"/>
</dbReference>
<protein>
    <submittedName>
        <fullName evidence="7">Phytoene dehydrogenase</fullName>
    </submittedName>
</protein>
<keyword evidence="4 5" id="KW-0560">Oxidoreductase</keyword>
<sequence length="487" mass="55662">MKKIAIIGSGFSGLSAAAYSAKQGHEVHVFEKNSSLGGRARKFTTENGYVFDMGPSWYWMPDIIENFFTDFDKKTSDYFKLVPLNPQFEMVFSDGTMQIPHDYNEMKNLFETTEKGAGKRLDDFMNDAQYKYEVGMKEFVNKPCHSWFEFVSPKIAKSALKLDLLSNFHRFVRKYFKDPKLIMLMEFPVIFLGAAPKDIPALYSLMNYGGYKLGTWYPMGGFSKIIDGMADVAKEQGVHFHVNSNIDSIKINKNKATAVSVNGKDIEFDSVIASSDYHHTENNLIAEEYRNYTEDYWKKRTFAPSCLIYYLGFKEEIPNLKHHTLFFENDLDLHTTEIYDDKKWPTKPLFYVCCPSKTDENVAPENCENVFLLMPVATGLNDSEDVREKYFQEMINRLEKHTGSTDLESKLEYKKSYCIKDFKEDYNAYEGNAYGLANTLSQTAVLKPSLKNKKVNNLFYTGQLTVPGPGVPPSIISGKIAAIEANK</sequence>
<comment type="pathway">
    <text evidence="1 5">Carotenoid biosynthesis.</text>
</comment>
<dbReference type="AlphaFoldDB" id="A0A101CGS3"/>
<dbReference type="InterPro" id="IPR002937">
    <property type="entry name" value="Amino_oxidase"/>
</dbReference>
<organism evidence="7 8">
    <name type="scientific">Chryseobacterium aquaticum subsp. greenlandense</name>
    <dbReference type="NCBI Taxonomy" id="345663"/>
    <lineage>
        <taxon>Bacteria</taxon>
        <taxon>Pseudomonadati</taxon>
        <taxon>Bacteroidota</taxon>
        <taxon>Flavobacteriia</taxon>
        <taxon>Flavobacteriales</taxon>
        <taxon>Weeksellaceae</taxon>
        <taxon>Chryseobacterium group</taxon>
        <taxon>Chryseobacterium</taxon>
    </lineage>
</organism>
<evidence type="ECO:0000313" key="8">
    <source>
        <dbReference type="Proteomes" id="UP000054388"/>
    </source>
</evidence>
<evidence type="ECO:0000256" key="5">
    <source>
        <dbReference type="RuleBase" id="RU362075"/>
    </source>
</evidence>
<name>A0A101CGS3_9FLAO</name>
<dbReference type="EMBL" id="LMAI01000005">
    <property type="protein sequence ID" value="KUJ55953.1"/>
    <property type="molecule type" value="Genomic_DNA"/>
</dbReference>
<dbReference type="InterPro" id="IPR036188">
    <property type="entry name" value="FAD/NAD-bd_sf"/>
</dbReference>
<dbReference type="GO" id="GO:0016491">
    <property type="term" value="F:oxidoreductase activity"/>
    <property type="evidence" value="ECO:0007669"/>
    <property type="project" value="UniProtKB-KW"/>
</dbReference>
<dbReference type="GO" id="GO:0016117">
    <property type="term" value="P:carotenoid biosynthetic process"/>
    <property type="evidence" value="ECO:0007669"/>
    <property type="project" value="UniProtKB-KW"/>
</dbReference>
<dbReference type="Proteomes" id="UP000054388">
    <property type="component" value="Unassembled WGS sequence"/>
</dbReference>
<proteinExistence type="inferred from homology"/>
<feature type="domain" description="Amine oxidase" evidence="6">
    <location>
        <begin position="11"/>
        <end position="482"/>
    </location>
</feature>
<comment type="caution">
    <text evidence="7">The sequence shown here is derived from an EMBL/GenBank/DDBJ whole genome shotgun (WGS) entry which is preliminary data.</text>
</comment>